<accession>A0A1T4Y4V7</accession>
<reference evidence="2" key="1">
    <citation type="submission" date="2017-02" db="EMBL/GenBank/DDBJ databases">
        <authorList>
            <person name="Varghese N."/>
            <person name="Submissions S."/>
        </authorList>
    </citation>
    <scope>NUCLEOTIDE SEQUENCE [LARGE SCALE GENOMIC DNA]</scope>
    <source>
        <strain evidence="2">USBA 833</strain>
    </source>
</reference>
<evidence type="ECO:0000313" key="2">
    <source>
        <dbReference type="Proteomes" id="UP000190105"/>
    </source>
</evidence>
<name>A0A1T4Y4V7_9CLOT</name>
<proteinExistence type="predicted"/>
<dbReference type="InterPro" id="IPR034660">
    <property type="entry name" value="DinB/YfiT-like"/>
</dbReference>
<sequence>MSIISEWNSKQKHLKEMIRKPEKFDESKKLFIFMHGSVHFAEVSNAKEPTIMDGLCDGLQKKDYTIMPTDKDVTIAWNIWHITRIEDLTINILVNHSEQVLSSDWLTRLRIDVTDTGNAMTDDEIMDFSKRINIEELLKYRITVGMQTQKILSCLKYEDMKRKIERKDTEKILNDGGVLNNPDSIWLLDFWGKKDVAGIILMPITRHQIVHLNDCFNLKQKIDKKKTFYRV</sequence>
<evidence type="ECO:0000313" key="1">
    <source>
        <dbReference type="EMBL" id="SKA96776.1"/>
    </source>
</evidence>
<protein>
    <submittedName>
        <fullName evidence="1">DinB superfamily protein</fullName>
    </submittedName>
</protein>
<dbReference type="Proteomes" id="UP000190105">
    <property type="component" value="Unassembled WGS sequence"/>
</dbReference>
<dbReference type="STRING" id="1147123.SAMN05443428_12241"/>
<organism evidence="1 2">
    <name type="scientific">Caloramator quimbayensis</name>
    <dbReference type="NCBI Taxonomy" id="1147123"/>
    <lineage>
        <taxon>Bacteria</taxon>
        <taxon>Bacillati</taxon>
        <taxon>Bacillota</taxon>
        <taxon>Clostridia</taxon>
        <taxon>Eubacteriales</taxon>
        <taxon>Clostridiaceae</taxon>
        <taxon>Caloramator</taxon>
    </lineage>
</organism>
<keyword evidence="2" id="KW-1185">Reference proteome</keyword>
<gene>
    <name evidence="1" type="ORF">SAMN05443428_12241</name>
</gene>
<dbReference type="Gene3D" id="1.20.120.450">
    <property type="entry name" value="dinb family like domain"/>
    <property type="match status" value="1"/>
</dbReference>
<dbReference type="RefSeq" id="WP_078697360.1">
    <property type="nucleotide sequence ID" value="NZ_FUYH01000022.1"/>
</dbReference>
<dbReference type="EMBL" id="FUYH01000022">
    <property type="protein sequence ID" value="SKA96776.1"/>
    <property type="molecule type" value="Genomic_DNA"/>
</dbReference>
<dbReference type="AlphaFoldDB" id="A0A1T4Y4V7"/>
<dbReference type="OrthoDB" id="9778466at2"/>